<dbReference type="RefSeq" id="WP_127739361.1">
    <property type="nucleotide sequence ID" value="NZ_CP196003.1"/>
</dbReference>
<feature type="domain" description="GtrA/DPMS transmembrane" evidence="7">
    <location>
        <begin position="236"/>
        <end position="348"/>
    </location>
</feature>
<dbReference type="GO" id="GO:0016740">
    <property type="term" value="F:transferase activity"/>
    <property type="evidence" value="ECO:0007669"/>
    <property type="project" value="UniProtKB-KW"/>
</dbReference>
<dbReference type="GO" id="GO:0006487">
    <property type="term" value="P:protein N-linked glycosylation"/>
    <property type="evidence" value="ECO:0007669"/>
    <property type="project" value="TreeGrafter"/>
</dbReference>
<feature type="transmembrane region" description="Helical" evidence="5">
    <location>
        <begin position="232"/>
        <end position="254"/>
    </location>
</feature>
<evidence type="ECO:0000256" key="2">
    <source>
        <dbReference type="ARBA" id="ARBA00022692"/>
    </source>
</evidence>
<dbReference type="EMBL" id="RZTZ01000006">
    <property type="protein sequence ID" value="RVT60889.1"/>
    <property type="molecule type" value="Genomic_DNA"/>
</dbReference>
<feature type="transmembrane region" description="Helical" evidence="5">
    <location>
        <begin position="260"/>
        <end position="277"/>
    </location>
</feature>
<evidence type="ECO:0000256" key="5">
    <source>
        <dbReference type="SAM" id="Phobius"/>
    </source>
</evidence>
<dbReference type="Pfam" id="PF00535">
    <property type="entry name" value="Glycos_transf_2"/>
    <property type="match status" value="1"/>
</dbReference>
<dbReference type="Gene3D" id="3.90.550.10">
    <property type="entry name" value="Spore Coat Polysaccharide Biosynthesis Protein SpsA, Chain A"/>
    <property type="match status" value="1"/>
</dbReference>
<sequence length="362" mass="41376">MADYSNAIVLIPAYNPDEKMESLVEDLVREGFKHILIVNDGSKKECDSVFHSVSSYNEVEIVHHAVNLGKGRALKTGFNFLLNKYGKWTRLITVDADGQHSTNDIKKVARKLTYSKDDTLVLGVRDFSVENVPFRSRFGNKLTEKVFQFATGIHVTDTQTGLRGISYSFLRDLMNVKGERFEYEMNMLLESKGNNIHIEEVEIETIYIEENKTSHFRPVLDSIKIYSLFLKYISSSLVSFGLDILFYTLFLIALNGILPTYYIIGATIGARVLSSLFNYTVNRNIVFRSNSKFTLIKYYSLSLFQMLVSAVGVYLLFNFIGMNEVVIKIIVDALLFVVSFYVQREWVFKKLKPRKDGLSLNG</sequence>
<evidence type="ECO:0000256" key="3">
    <source>
        <dbReference type="ARBA" id="ARBA00022989"/>
    </source>
</evidence>
<dbReference type="CDD" id="cd04179">
    <property type="entry name" value="DPM_DPG-synthase_like"/>
    <property type="match status" value="1"/>
</dbReference>
<dbReference type="InterPro" id="IPR001173">
    <property type="entry name" value="Glyco_trans_2-like"/>
</dbReference>
<reference evidence="8 9" key="1">
    <citation type="submission" date="2019-01" db="EMBL/GenBank/DDBJ databases">
        <title>Bacillus sp. M5HDSG1-1, whole genome shotgun sequence.</title>
        <authorList>
            <person name="Tuo L."/>
        </authorList>
    </citation>
    <scope>NUCLEOTIDE SEQUENCE [LARGE SCALE GENOMIC DNA]</scope>
    <source>
        <strain evidence="8 9">M5HDSG1-1</strain>
    </source>
</reference>
<keyword evidence="4 5" id="KW-0472">Membrane</keyword>
<dbReference type="InterPro" id="IPR007267">
    <property type="entry name" value="GtrA_DPMS_TM"/>
</dbReference>
<keyword evidence="9" id="KW-1185">Reference proteome</keyword>
<dbReference type="GO" id="GO:0016020">
    <property type="term" value="C:membrane"/>
    <property type="evidence" value="ECO:0007669"/>
    <property type="project" value="UniProtKB-SubCell"/>
</dbReference>
<evidence type="ECO:0000259" key="7">
    <source>
        <dbReference type="Pfam" id="PF04138"/>
    </source>
</evidence>
<keyword evidence="8" id="KW-0808">Transferase</keyword>
<dbReference type="InterPro" id="IPR029044">
    <property type="entry name" value="Nucleotide-diphossugar_trans"/>
</dbReference>
<evidence type="ECO:0000259" key="6">
    <source>
        <dbReference type="Pfam" id="PF00535"/>
    </source>
</evidence>
<feature type="transmembrane region" description="Helical" evidence="5">
    <location>
        <begin position="298"/>
        <end position="319"/>
    </location>
</feature>
<dbReference type="Proteomes" id="UP000288024">
    <property type="component" value="Unassembled WGS sequence"/>
</dbReference>
<proteinExistence type="predicted"/>
<dbReference type="GO" id="GO:0000271">
    <property type="term" value="P:polysaccharide biosynthetic process"/>
    <property type="evidence" value="ECO:0007669"/>
    <property type="project" value="InterPro"/>
</dbReference>
<protein>
    <submittedName>
        <fullName evidence="8">Glycosyltransferase</fullName>
    </submittedName>
</protein>
<dbReference type="PANTHER" id="PTHR10859">
    <property type="entry name" value="GLYCOSYL TRANSFERASE"/>
    <property type="match status" value="1"/>
</dbReference>
<dbReference type="Pfam" id="PF04138">
    <property type="entry name" value="GtrA_DPMS_TM"/>
    <property type="match status" value="1"/>
</dbReference>
<name>A0A3S2X224_9BACI</name>
<evidence type="ECO:0000313" key="9">
    <source>
        <dbReference type="Proteomes" id="UP000288024"/>
    </source>
</evidence>
<feature type="transmembrane region" description="Helical" evidence="5">
    <location>
        <begin position="325"/>
        <end position="342"/>
    </location>
</feature>
<feature type="domain" description="Glycosyltransferase 2-like" evidence="6">
    <location>
        <begin position="9"/>
        <end position="172"/>
    </location>
</feature>
<organism evidence="8 9">
    <name type="scientific">Niallia taxi</name>
    <dbReference type="NCBI Taxonomy" id="2499688"/>
    <lineage>
        <taxon>Bacteria</taxon>
        <taxon>Bacillati</taxon>
        <taxon>Bacillota</taxon>
        <taxon>Bacilli</taxon>
        <taxon>Bacillales</taxon>
        <taxon>Bacillaceae</taxon>
        <taxon>Niallia</taxon>
    </lineage>
</organism>
<gene>
    <name evidence="8" type="ORF">EM808_16865</name>
</gene>
<evidence type="ECO:0000313" key="8">
    <source>
        <dbReference type="EMBL" id="RVT60889.1"/>
    </source>
</evidence>
<comment type="subcellular location">
    <subcellularLocation>
        <location evidence="1">Membrane</location>
        <topology evidence="1">Multi-pass membrane protein</topology>
    </subcellularLocation>
</comment>
<keyword evidence="3 5" id="KW-1133">Transmembrane helix</keyword>
<comment type="caution">
    <text evidence="8">The sequence shown here is derived from an EMBL/GenBank/DDBJ whole genome shotgun (WGS) entry which is preliminary data.</text>
</comment>
<evidence type="ECO:0000256" key="1">
    <source>
        <dbReference type="ARBA" id="ARBA00004141"/>
    </source>
</evidence>
<dbReference type="PANTHER" id="PTHR10859:SF114">
    <property type="entry name" value="DOLICHOL-PHOSPHATE MANNOSYLTRANSFERASE"/>
    <property type="match status" value="1"/>
</dbReference>
<dbReference type="AlphaFoldDB" id="A0A3S2X224"/>
<dbReference type="SUPFAM" id="SSF53448">
    <property type="entry name" value="Nucleotide-diphospho-sugar transferases"/>
    <property type="match status" value="1"/>
</dbReference>
<accession>A0A3S2X224</accession>
<evidence type="ECO:0000256" key="4">
    <source>
        <dbReference type="ARBA" id="ARBA00023136"/>
    </source>
</evidence>
<keyword evidence="2 5" id="KW-0812">Transmembrane</keyword>